<reference evidence="2 3" key="1">
    <citation type="submission" date="2024-04" db="EMBL/GenBank/DDBJ databases">
        <title>Tritrichomonas musculus Genome.</title>
        <authorList>
            <person name="Alves-Ferreira E."/>
            <person name="Grigg M."/>
            <person name="Lorenzi H."/>
            <person name="Galac M."/>
        </authorList>
    </citation>
    <scope>NUCLEOTIDE SEQUENCE [LARGE SCALE GENOMIC DNA]</scope>
    <source>
        <strain evidence="2 3">EAF2021</strain>
    </source>
</reference>
<evidence type="ECO:0000256" key="1">
    <source>
        <dbReference type="SAM" id="MobiDB-lite"/>
    </source>
</evidence>
<organism evidence="2 3">
    <name type="scientific">Tritrichomonas musculus</name>
    <dbReference type="NCBI Taxonomy" id="1915356"/>
    <lineage>
        <taxon>Eukaryota</taxon>
        <taxon>Metamonada</taxon>
        <taxon>Parabasalia</taxon>
        <taxon>Tritrichomonadida</taxon>
        <taxon>Tritrichomonadidae</taxon>
        <taxon>Tritrichomonas</taxon>
    </lineage>
</organism>
<evidence type="ECO:0000313" key="2">
    <source>
        <dbReference type="EMBL" id="KAK8841011.1"/>
    </source>
</evidence>
<gene>
    <name evidence="2" type="ORF">M9Y10_027848</name>
</gene>
<sequence length="142" mass="16638">MKEYQNRRKQFGSIEQSKEDKEEEDDDEQKESSNTDVLCNVCLSNQDDFLGFPCLLLPTTLPSIFANKFHNNEVPPSSYVKTYDINICSHHIHYNCYKQLLQQNARKMSVDEIMSLKTQFVEFVTFSFHFSIRSHLLKTSSK</sequence>
<dbReference type="EMBL" id="JAPFFF010000043">
    <property type="protein sequence ID" value="KAK8841011.1"/>
    <property type="molecule type" value="Genomic_DNA"/>
</dbReference>
<comment type="caution">
    <text evidence="2">The sequence shown here is derived from an EMBL/GenBank/DDBJ whole genome shotgun (WGS) entry which is preliminary data.</text>
</comment>
<accession>A0ABR2H5A3</accession>
<evidence type="ECO:0000313" key="3">
    <source>
        <dbReference type="Proteomes" id="UP001470230"/>
    </source>
</evidence>
<name>A0ABR2H5A3_9EUKA</name>
<evidence type="ECO:0008006" key="4">
    <source>
        <dbReference type="Google" id="ProtNLM"/>
    </source>
</evidence>
<dbReference type="Proteomes" id="UP001470230">
    <property type="component" value="Unassembled WGS sequence"/>
</dbReference>
<feature type="region of interest" description="Disordered" evidence="1">
    <location>
        <begin position="1"/>
        <end position="32"/>
    </location>
</feature>
<protein>
    <recommendedName>
        <fullName evidence="4">RING-type E3 ubiquitin transferase</fullName>
    </recommendedName>
</protein>
<proteinExistence type="predicted"/>
<keyword evidence="3" id="KW-1185">Reference proteome</keyword>